<sequence>MSKAETPLEQFKRATSSTVRAMAKKSELSVVFSANGRGLSGDELRLPIPAKDLPAEDVQRIRGRADSTSLRLRYHDSKTHQKLKPADSQAAAIFDSVEQARCEALGMSRMEGVAQNLEALHEDTLDQMGYGNAVTSDDVPLNEAMAVLAREALTGRRLEKTSAKIAEIWRPNLSQEIFETLEGLGEHVTDQAEFARALQDLLGQLDFDVEDSEESETEEQDDQDQLDDTSEDQDQQQTSEQSAPMEAESSDQGDAEGAPDDGGESDGQQMDGQGQESAGSPDQQPDFDPNHNFSAVHGYTSFTTQFDEIIEAQDLCEDEELSRLRELLDKQLSHLQGVISKLANRLQRRLMAQQTRNWEFNLEEGLLDTARLTRVVTNPLHSLSFKQESDTEFKDTVVTLLIDNSGSMRGRPITIAAMSADILARTLERCGVKVEILGFTTKMWKGGQSRERWIEQGKPGNPGRLNDLRHIIYKKADAPMRRSRKNLGLMLREGILKENIDGEALLWAHNRLLARTEHRRILMVISDGAPVDDSTLSVNSGSYLEDHLREAIDLIEKRSPVELLAIGIGHDVTRYYKRAVTISDAEQLGGIMMEKLAELFAESPRGNDSSLESMKR</sequence>
<dbReference type="AlphaFoldDB" id="A0A0M2R5M0"/>
<dbReference type="PANTHER" id="PTHR41248:SF1">
    <property type="entry name" value="NORD PROTEIN"/>
    <property type="match status" value="1"/>
</dbReference>
<feature type="domain" description="VWFA" evidence="3">
    <location>
        <begin position="397"/>
        <end position="616"/>
    </location>
</feature>
<dbReference type="InterPro" id="IPR036465">
    <property type="entry name" value="vWFA_dom_sf"/>
</dbReference>
<organism evidence="4 5">
    <name type="scientific">Kiloniella litopenaei</name>
    <dbReference type="NCBI Taxonomy" id="1549748"/>
    <lineage>
        <taxon>Bacteria</taxon>
        <taxon>Pseudomonadati</taxon>
        <taxon>Pseudomonadota</taxon>
        <taxon>Alphaproteobacteria</taxon>
        <taxon>Rhodospirillales</taxon>
        <taxon>Kiloniellaceae</taxon>
        <taxon>Kiloniella</taxon>
    </lineage>
</organism>
<dbReference type="Pfam" id="PF11775">
    <property type="entry name" value="CobT_C"/>
    <property type="match status" value="1"/>
</dbReference>
<name>A0A0M2R5M0_9PROT</name>
<feature type="region of interest" description="Disordered" evidence="2">
    <location>
        <begin position="209"/>
        <end position="296"/>
    </location>
</feature>
<dbReference type="InterPro" id="IPR002035">
    <property type="entry name" value="VWF_A"/>
</dbReference>
<evidence type="ECO:0000313" key="4">
    <source>
        <dbReference type="EMBL" id="KKJ75734.1"/>
    </source>
</evidence>
<dbReference type="GO" id="GO:0009236">
    <property type="term" value="P:cobalamin biosynthetic process"/>
    <property type="evidence" value="ECO:0007669"/>
    <property type="project" value="UniProtKB-UniRule"/>
</dbReference>
<dbReference type="InterPro" id="IPR006538">
    <property type="entry name" value="CobT"/>
</dbReference>
<reference evidence="4 5" key="1">
    <citation type="submission" date="2015-03" db="EMBL/GenBank/DDBJ databases">
        <title>Genome sequence of Kiloniella sp. P1-1, isolated from the gut microflora of Pacific white shrimp, Penaeus vannamei.</title>
        <authorList>
            <person name="Shao Z."/>
            <person name="Wang L."/>
            <person name="Li X."/>
        </authorList>
    </citation>
    <scope>NUCLEOTIDE SEQUENCE [LARGE SCALE GENOMIC DNA]</scope>
    <source>
        <strain evidence="4 5">P1-1</strain>
    </source>
</reference>
<dbReference type="Proteomes" id="UP000034491">
    <property type="component" value="Unassembled WGS sequence"/>
</dbReference>
<dbReference type="GO" id="GO:0051116">
    <property type="term" value="F:cobaltochelatase activity"/>
    <property type="evidence" value="ECO:0007669"/>
    <property type="project" value="UniProtKB-UniRule"/>
</dbReference>
<proteinExistence type="predicted"/>
<evidence type="ECO:0000256" key="1">
    <source>
        <dbReference type="NCBIfam" id="TIGR01651"/>
    </source>
</evidence>
<gene>
    <name evidence="4" type="ORF">WH95_16805</name>
</gene>
<dbReference type="Pfam" id="PF06213">
    <property type="entry name" value="CobT"/>
    <property type="match status" value="1"/>
</dbReference>
<evidence type="ECO:0000259" key="3">
    <source>
        <dbReference type="PROSITE" id="PS50234"/>
    </source>
</evidence>
<dbReference type="STRING" id="1549748.WH95_16805"/>
<protein>
    <recommendedName>
        <fullName evidence="1">Cobaltochelatase subunit CobT</fullName>
        <ecNumber evidence="1">6.6.1.2</ecNumber>
    </recommendedName>
</protein>
<dbReference type="InterPro" id="IPR051928">
    <property type="entry name" value="NorD/CobT"/>
</dbReference>
<evidence type="ECO:0000313" key="5">
    <source>
        <dbReference type="Proteomes" id="UP000034491"/>
    </source>
</evidence>
<dbReference type="Gene3D" id="3.40.50.410">
    <property type="entry name" value="von Willebrand factor, type A domain"/>
    <property type="match status" value="1"/>
</dbReference>
<dbReference type="EMBL" id="LANI01000027">
    <property type="protein sequence ID" value="KKJ75734.1"/>
    <property type="molecule type" value="Genomic_DNA"/>
</dbReference>
<dbReference type="PATRIC" id="fig|1549748.8.peg.2128"/>
<feature type="compositionally biased region" description="Acidic residues" evidence="2">
    <location>
        <begin position="248"/>
        <end position="264"/>
    </location>
</feature>
<feature type="compositionally biased region" description="Acidic residues" evidence="2">
    <location>
        <begin position="209"/>
        <end position="234"/>
    </location>
</feature>
<comment type="caution">
    <text evidence="4">The sequence shown here is derived from an EMBL/GenBank/DDBJ whole genome shotgun (WGS) entry which is preliminary data.</text>
</comment>
<dbReference type="CDD" id="cd01454">
    <property type="entry name" value="vWA_norD_type"/>
    <property type="match status" value="1"/>
</dbReference>
<dbReference type="PIRSF" id="PIRSF031715">
    <property type="entry name" value="Cob_chel_CobT"/>
    <property type="match status" value="1"/>
</dbReference>
<dbReference type="OrthoDB" id="9764783at2"/>
<accession>A0A0M2R5M0</accession>
<dbReference type="RefSeq" id="WP_046509473.1">
    <property type="nucleotide sequence ID" value="NZ_LANI01000027.1"/>
</dbReference>
<dbReference type="PANTHER" id="PTHR41248">
    <property type="entry name" value="NORD PROTEIN"/>
    <property type="match status" value="1"/>
</dbReference>
<dbReference type="InterPro" id="IPR025861">
    <property type="entry name" value="CobT_VWA_dom"/>
</dbReference>
<keyword evidence="5" id="KW-1185">Reference proteome</keyword>
<dbReference type="EC" id="6.6.1.2" evidence="1"/>
<feature type="compositionally biased region" description="Polar residues" evidence="2">
    <location>
        <begin position="268"/>
        <end position="283"/>
    </location>
</feature>
<dbReference type="SMART" id="SM00327">
    <property type="entry name" value="VWA"/>
    <property type="match status" value="1"/>
</dbReference>
<dbReference type="PROSITE" id="PS50234">
    <property type="entry name" value="VWFA"/>
    <property type="match status" value="1"/>
</dbReference>
<evidence type="ECO:0000256" key="2">
    <source>
        <dbReference type="SAM" id="MobiDB-lite"/>
    </source>
</evidence>
<dbReference type="NCBIfam" id="TIGR01651">
    <property type="entry name" value="CobT"/>
    <property type="match status" value="1"/>
</dbReference>
<dbReference type="SUPFAM" id="SSF53300">
    <property type="entry name" value="vWA-like"/>
    <property type="match status" value="1"/>
</dbReference>